<dbReference type="EMBL" id="JABANO010024360">
    <property type="protein sequence ID" value="KAF4722010.1"/>
    <property type="molecule type" value="Genomic_DNA"/>
</dbReference>
<name>A0A7J6T4I5_PEROL</name>
<feature type="domain" description="G" evidence="1">
    <location>
        <begin position="26"/>
        <end position="92"/>
    </location>
</feature>
<protein>
    <recommendedName>
        <fullName evidence="1">G domain-containing protein</fullName>
    </recommendedName>
</protein>
<dbReference type="SUPFAM" id="SSF52540">
    <property type="entry name" value="P-loop containing nucleoside triphosphate hydrolases"/>
    <property type="match status" value="1"/>
</dbReference>
<sequence length="259" mass="27618">MDVGYIEPGIESLAGPDALITRRLTLALVGQQAAGKTSLIRALIAAEGGDDPARALSKAYNMTVGPEITALSMATPGGYAQLNIIDTPGLTASVGGDDVLFRRFEFSIVYDDEEPCAVSDVIEISKSKESLLSLIHCENSTGSNVVFQPSSFRLDDPSLLIAFVYDVNSPLSAQGLDGWWKLIEKTKTANRTGFIRGVIIATKSDLPGSHDREHAETSGRAFARRAGMDHYLTTSVAVGGVKEPFEHLADLASVADANY</sequence>
<reference evidence="4 5" key="1">
    <citation type="submission" date="2020-04" db="EMBL/GenBank/DDBJ databases">
        <title>Perkinsus olseni comparative genomics.</title>
        <authorList>
            <person name="Bogema D.R."/>
        </authorList>
    </citation>
    <scope>NUCLEOTIDE SEQUENCE [LARGE SCALE GENOMIC DNA]</scope>
    <source>
        <strain evidence="3">ATCC PRA-205</strain>
        <strain evidence="2 4">ATCC PRA-207</strain>
    </source>
</reference>
<gene>
    <name evidence="3" type="ORF">FOZ62_020677</name>
    <name evidence="2" type="ORF">FOZ63_025205</name>
</gene>
<evidence type="ECO:0000313" key="2">
    <source>
        <dbReference type="EMBL" id="KAF4722010.1"/>
    </source>
</evidence>
<dbReference type="Pfam" id="PF01926">
    <property type="entry name" value="MMR_HSR1"/>
    <property type="match status" value="1"/>
</dbReference>
<accession>A0A7J6T4I5</accession>
<comment type="caution">
    <text evidence="3">The sequence shown here is derived from an EMBL/GenBank/DDBJ whole genome shotgun (WGS) entry which is preliminary data.</text>
</comment>
<evidence type="ECO:0000313" key="4">
    <source>
        <dbReference type="Proteomes" id="UP000553632"/>
    </source>
</evidence>
<proteinExistence type="predicted"/>
<organism evidence="3 5">
    <name type="scientific">Perkinsus olseni</name>
    <name type="common">Perkinsus atlanticus</name>
    <dbReference type="NCBI Taxonomy" id="32597"/>
    <lineage>
        <taxon>Eukaryota</taxon>
        <taxon>Sar</taxon>
        <taxon>Alveolata</taxon>
        <taxon>Perkinsozoa</taxon>
        <taxon>Perkinsea</taxon>
        <taxon>Perkinsida</taxon>
        <taxon>Perkinsidae</taxon>
        <taxon>Perkinsus</taxon>
    </lineage>
</organism>
<dbReference type="AlphaFoldDB" id="A0A7J6T4I5"/>
<dbReference type="GO" id="GO:0005525">
    <property type="term" value="F:GTP binding"/>
    <property type="evidence" value="ECO:0007669"/>
    <property type="project" value="InterPro"/>
</dbReference>
<dbReference type="EMBL" id="JABANM010009959">
    <property type="protein sequence ID" value="KAF4740108.1"/>
    <property type="molecule type" value="Genomic_DNA"/>
</dbReference>
<dbReference type="InterPro" id="IPR001806">
    <property type="entry name" value="Small_GTPase"/>
</dbReference>
<evidence type="ECO:0000313" key="5">
    <source>
        <dbReference type="Proteomes" id="UP000574390"/>
    </source>
</evidence>
<dbReference type="GO" id="GO:0003924">
    <property type="term" value="F:GTPase activity"/>
    <property type="evidence" value="ECO:0007669"/>
    <property type="project" value="InterPro"/>
</dbReference>
<keyword evidence="4" id="KW-1185">Reference proteome</keyword>
<dbReference type="InterPro" id="IPR027417">
    <property type="entry name" value="P-loop_NTPase"/>
</dbReference>
<evidence type="ECO:0000313" key="3">
    <source>
        <dbReference type="EMBL" id="KAF4740108.1"/>
    </source>
</evidence>
<dbReference type="Proteomes" id="UP000553632">
    <property type="component" value="Unassembled WGS sequence"/>
</dbReference>
<dbReference type="Gene3D" id="3.40.50.300">
    <property type="entry name" value="P-loop containing nucleotide triphosphate hydrolases"/>
    <property type="match status" value="2"/>
</dbReference>
<dbReference type="Proteomes" id="UP000574390">
    <property type="component" value="Unassembled WGS sequence"/>
</dbReference>
<evidence type="ECO:0000259" key="1">
    <source>
        <dbReference type="Pfam" id="PF01926"/>
    </source>
</evidence>
<dbReference type="InterPro" id="IPR006073">
    <property type="entry name" value="GTP-bd"/>
</dbReference>
<dbReference type="Pfam" id="PF00071">
    <property type="entry name" value="Ras"/>
    <property type="match status" value="1"/>
</dbReference>